<dbReference type="AlphaFoldDB" id="A0A368FTN6"/>
<dbReference type="Pfam" id="PF02771">
    <property type="entry name" value="Acyl-CoA_dh_N"/>
    <property type="match status" value="1"/>
</dbReference>
<dbReference type="InterPro" id="IPR037069">
    <property type="entry name" value="AcylCoA_DH/ox_N_sf"/>
</dbReference>
<evidence type="ECO:0000259" key="1">
    <source>
        <dbReference type="Pfam" id="PF02771"/>
    </source>
</evidence>
<comment type="caution">
    <text evidence="2">The sequence shown here is derived from an EMBL/GenBank/DDBJ whole genome shotgun (WGS) entry which is preliminary data.</text>
</comment>
<dbReference type="OrthoDB" id="434771at2759"/>
<dbReference type="InterPro" id="IPR013786">
    <property type="entry name" value="AcylCoA_DH/ox_N"/>
</dbReference>
<accession>A0A368FTN6</accession>
<dbReference type="FunFam" id="1.10.540.10:FF:000010">
    <property type="entry name" value="Medium-chain specific acyl-CoA dehydrogenase, mitochondrial"/>
    <property type="match status" value="1"/>
</dbReference>
<dbReference type="SUPFAM" id="SSF56645">
    <property type="entry name" value="Acyl-CoA dehydrogenase NM domain-like"/>
    <property type="match status" value="1"/>
</dbReference>
<reference evidence="2 3" key="1">
    <citation type="submission" date="2014-10" db="EMBL/GenBank/DDBJ databases">
        <title>Draft genome of the hookworm Ancylostoma caninum.</title>
        <authorList>
            <person name="Mitreva M."/>
        </authorList>
    </citation>
    <scope>NUCLEOTIDE SEQUENCE [LARGE SCALE GENOMIC DNA]</scope>
    <source>
        <strain evidence="2 3">Baltimore</strain>
    </source>
</reference>
<gene>
    <name evidence="2" type="ORF">ANCCAN_19783</name>
</gene>
<dbReference type="GO" id="GO:0050660">
    <property type="term" value="F:flavin adenine dinucleotide binding"/>
    <property type="evidence" value="ECO:0007669"/>
    <property type="project" value="InterPro"/>
</dbReference>
<dbReference type="EMBL" id="JOJR01000790">
    <property type="protein sequence ID" value="RCN34369.1"/>
    <property type="molecule type" value="Genomic_DNA"/>
</dbReference>
<dbReference type="STRING" id="29170.A0A368FTN6"/>
<feature type="domain" description="Acyl-CoA dehydrogenase/oxidase N-terminal" evidence="1">
    <location>
        <begin position="28"/>
        <end position="135"/>
    </location>
</feature>
<evidence type="ECO:0000313" key="3">
    <source>
        <dbReference type="Proteomes" id="UP000252519"/>
    </source>
</evidence>
<dbReference type="GO" id="GO:0003995">
    <property type="term" value="F:acyl-CoA dehydrogenase activity"/>
    <property type="evidence" value="ECO:0007669"/>
    <property type="project" value="UniProtKB-ARBA"/>
</dbReference>
<keyword evidence="3" id="KW-1185">Reference proteome</keyword>
<protein>
    <submittedName>
        <fullName evidence="2">Acyl-CoA dehydrogenase protein</fullName>
    </submittedName>
</protein>
<proteinExistence type="predicted"/>
<name>A0A368FTN6_ANCCA</name>
<dbReference type="PANTHER" id="PTHR43884">
    <property type="entry name" value="ACYL-COA DEHYDROGENASE"/>
    <property type="match status" value="1"/>
</dbReference>
<dbReference type="Gene3D" id="1.10.540.10">
    <property type="entry name" value="Acyl-CoA dehydrogenase/oxidase, N-terminal domain"/>
    <property type="match status" value="1"/>
</dbReference>
<dbReference type="InterPro" id="IPR009100">
    <property type="entry name" value="AcylCoA_DH/oxidase_NM_dom_sf"/>
</dbReference>
<evidence type="ECO:0000313" key="2">
    <source>
        <dbReference type="EMBL" id="RCN34369.1"/>
    </source>
</evidence>
<sequence>MLSRSALRLATVSRSSLALNRAMSFDFTDTQKEIQATALKFAKEEMIPQASKFDESGEFPWDLVRKAHALGLMNPQIPEKYGGPGMSTLNTTLIVEALAYGCTGIQLAIMGPSLAVAPVYIAGNEEQKKKYLGRACLYWFGLP</sequence>
<dbReference type="PANTHER" id="PTHR43884:SF12">
    <property type="entry name" value="ISOVALERYL-COA DEHYDROGENASE, MITOCHONDRIAL-RELATED"/>
    <property type="match status" value="1"/>
</dbReference>
<organism evidence="2 3">
    <name type="scientific">Ancylostoma caninum</name>
    <name type="common">Dog hookworm</name>
    <dbReference type="NCBI Taxonomy" id="29170"/>
    <lineage>
        <taxon>Eukaryota</taxon>
        <taxon>Metazoa</taxon>
        <taxon>Ecdysozoa</taxon>
        <taxon>Nematoda</taxon>
        <taxon>Chromadorea</taxon>
        <taxon>Rhabditida</taxon>
        <taxon>Rhabditina</taxon>
        <taxon>Rhabditomorpha</taxon>
        <taxon>Strongyloidea</taxon>
        <taxon>Ancylostomatidae</taxon>
        <taxon>Ancylostomatinae</taxon>
        <taxon>Ancylostoma</taxon>
    </lineage>
</organism>
<dbReference type="Proteomes" id="UP000252519">
    <property type="component" value="Unassembled WGS sequence"/>
</dbReference>